<feature type="non-terminal residue" evidence="1">
    <location>
        <position position="899"/>
    </location>
</feature>
<name>A0ACA9MU43_9GLOM</name>
<reference evidence="1" key="1">
    <citation type="submission" date="2021-06" db="EMBL/GenBank/DDBJ databases">
        <authorList>
            <person name="Kallberg Y."/>
            <person name="Tangrot J."/>
            <person name="Rosling A."/>
        </authorList>
    </citation>
    <scope>NUCLEOTIDE SEQUENCE</scope>
    <source>
        <strain evidence="1">CL356</strain>
    </source>
</reference>
<evidence type="ECO:0000313" key="2">
    <source>
        <dbReference type="Proteomes" id="UP000789525"/>
    </source>
</evidence>
<comment type="caution">
    <text evidence="1">The sequence shown here is derived from an EMBL/GenBank/DDBJ whole genome shotgun (WGS) entry which is preliminary data.</text>
</comment>
<dbReference type="Proteomes" id="UP000789525">
    <property type="component" value="Unassembled WGS sequence"/>
</dbReference>
<gene>
    <name evidence="1" type="ORF">ACOLOM_LOCUS6902</name>
</gene>
<proteinExistence type="predicted"/>
<keyword evidence="2" id="KW-1185">Reference proteome</keyword>
<sequence length="899" mass="102030">MPPGIIMPQEASGSTQTIRAVKCFITWRYWLWRVHENSDIQQDGKEEGIDNEGNLNAPCRILLQFEGLEWLMYNRSMVFDDILEQVQKAETQNERAKDNKADRSKWSPETRVTSVHARELTQSAVIPKPLHEQPYAPFGIRLRLPRFDLPSQVWSWLTSQLPTFNLNDLLPIALQAKRGAIMLGNPSTPSRSSHDQYRQTYKLSFSHVSLTAEDNPDYELPMVETGKKLYNQVLQEKPGSMMGYAFSTFRTAIFGIPIFNIRKTEPPVRAPPKPWTGLSTFMTEAEKEQARRQAHEESKRLAEQRRHEVGPEYAIERNILETPSLEVIYYADVAGLVPTDPLSLEGTHEFIDIGNGDIAPQWGVDLVMHGGTLTYGPWADRQRAHLQKALFPPTYADSSPIELLKPGDTRVCTEFRLFLELDSEVKLRVPTREKSKDWQFDQLPDLGQSRRTSESGYATTLKIQLAQISMDSSVNNKVFLKAEACRIQCELPTPLYWRKERQWCFHIALQQPDIYLLRDHITLFTDLGKDWSSGPPTSMTHFIPMLYTVRLVLKDYAISLNVNDQNIIDSPTDPDANVLFTLKGSNLNSSVDIPSLTYRPEATTVPFSLDSADKLGLWLTFPKWNTRAAHATEQLAEIGRIDSIRVDGSYRYYSDVDPAFVDRLKLDIKGRTCTFKCFGWVIRHFMVLQANYFGSFTNFILPSEAIMKRGRGHPLGDPIDAKYREGQFNTTEVSMEIHVSDSTVVLPEAFLGYEKADNPSSGDLHGVGPCVLLAVPDLSLSFRLHDYAMEMTLNVHPVQISSEADCSDEMLWSAATHHLRRTTILTISELNIIAHRLFGPRPHNATYVCIWEIMAGDIRGTVSPSDIPKIAAALTSFQLNFKDELNAPAQEYMPELFPD</sequence>
<organism evidence="1 2">
    <name type="scientific">Acaulospora colombiana</name>
    <dbReference type="NCBI Taxonomy" id="27376"/>
    <lineage>
        <taxon>Eukaryota</taxon>
        <taxon>Fungi</taxon>
        <taxon>Fungi incertae sedis</taxon>
        <taxon>Mucoromycota</taxon>
        <taxon>Glomeromycotina</taxon>
        <taxon>Glomeromycetes</taxon>
        <taxon>Diversisporales</taxon>
        <taxon>Acaulosporaceae</taxon>
        <taxon>Acaulospora</taxon>
    </lineage>
</organism>
<evidence type="ECO:0000313" key="1">
    <source>
        <dbReference type="EMBL" id="CAG8607429.1"/>
    </source>
</evidence>
<protein>
    <submittedName>
        <fullName evidence="1">15845_t:CDS:1</fullName>
    </submittedName>
</protein>
<dbReference type="EMBL" id="CAJVPT010014775">
    <property type="protein sequence ID" value="CAG8607429.1"/>
    <property type="molecule type" value="Genomic_DNA"/>
</dbReference>
<accession>A0ACA9MU43</accession>